<name>A0A3S1BCA9_9BACI</name>
<gene>
    <name evidence="3" type="ORF">ELQ35_00945</name>
</gene>
<evidence type="ECO:0000313" key="4">
    <source>
        <dbReference type="Proteomes" id="UP000267430"/>
    </source>
</evidence>
<dbReference type="SUPFAM" id="SSF53850">
    <property type="entry name" value="Periplasmic binding protein-like II"/>
    <property type="match status" value="1"/>
</dbReference>
<dbReference type="PANTHER" id="PTHR42928">
    <property type="entry name" value="TRICARBOXYLATE-BINDING PROTEIN"/>
    <property type="match status" value="1"/>
</dbReference>
<dbReference type="PROSITE" id="PS51257">
    <property type="entry name" value="PROKAR_LIPOPROTEIN"/>
    <property type="match status" value="1"/>
</dbReference>
<dbReference type="EMBL" id="RYZZ01000001">
    <property type="protein sequence ID" value="RUQ32690.1"/>
    <property type="molecule type" value="Genomic_DNA"/>
</dbReference>
<keyword evidence="4" id="KW-1185">Reference proteome</keyword>
<protein>
    <submittedName>
        <fullName evidence="3">Tripartite tricarboxylate transporter substrate binding protein</fullName>
    </submittedName>
</protein>
<proteinExistence type="inferred from homology"/>
<feature type="signal peptide" evidence="2">
    <location>
        <begin position="1"/>
        <end position="21"/>
    </location>
</feature>
<dbReference type="Gene3D" id="3.40.190.10">
    <property type="entry name" value="Periplasmic binding protein-like II"/>
    <property type="match status" value="1"/>
</dbReference>
<dbReference type="PANTHER" id="PTHR42928:SF5">
    <property type="entry name" value="BLR1237 PROTEIN"/>
    <property type="match status" value="1"/>
</dbReference>
<dbReference type="OrthoDB" id="8881899at2"/>
<dbReference type="PIRSF" id="PIRSF017082">
    <property type="entry name" value="YflP"/>
    <property type="match status" value="1"/>
</dbReference>
<organism evidence="3 4">
    <name type="scientific">Peribacillus cavernae</name>
    <dbReference type="NCBI Taxonomy" id="1674310"/>
    <lineage>
        <taxon>Bacteria</taxon>
        <taxon>Bacillati</taxon>
        <taxon>Bacillota</taxon>
        <taxon>Bacilli</taxon>
        <taxon>Bacillales</taxon>
        <taxon>Bacillaceae</taxon>
        <taxon>Peribacillus</taxon>
    </lineage>
</organism>
<dbReference type="RefSeq" id="WP_126862981.1">
    <property type="nucleotide sequence ID" value="NZ_JAUSTX010000003.1"/>
</dbReference>
<dbReference type="Gene3D" id="3.40.190.150">
    <property type="entry name" value="Bordetella uptake gene, domain 1"/>
    <property type="match status" value="1"/>
</dbReference>
<evidence type="ECO:0000256" key="2">
    <source>
        <dbReference type="SAM" id="SignalP"/>
    </source>
</evidence>
<evidence type="ECO:0000256" key="1">
    <source>
        <dbReference type="ARBA" id="ARBA00006987"/>
    </source>
</evidence>
<comment type="similarity">
    <text evidence="1">Belongs to the UPF0065 (bug) family.</text>
</comment>
<dbReference type="CDD" id="cd07012">
    <property type="entry name" value="PBP2_Bug_TTT"/>
    <property type="match status" value="1"/>
</dbReference>
<dbReference type="InterPro" id="IPR042100">
    <property type="entry name" value="Bug_dom1"/>
</dbReference>
<reference evidence="3 4" key="1">
    <citation type="submission" date="2018-12" db="EMBL/GenBank/DDBJ databases">
        <title>Bacillus chawlae sp. nov., Bacillus glennii sp. nov., and Bacillus saganii sp. nov. Isolated from the Vehicle Assembly Building at Kennedy Space Center where the Viking Spacecraft were Assembled.</title>
        <authorList>
            <person name="Seuylemezian A."/>
            <person name="Vaishampayan P."/>
        </authorList>
    </citation>
    <scope>NUCLEOTIDE SEQUENCE [LARGE SCALE GENOMIC DNA]</scope>
    <source>
        <strain evidence="3 4">L5</strain>
    </source>
</reference>
<comment type="caution">
    <text evidence="3">The sequence shown here is derived from an EMBL/GenBank/DDBJ whole genome shotgun (WGS) entry which is preliminary data.</text>
</comment>
<accession>A0A3S1BCA9</accession>
<sequence>MISKKLIAIFCTILLAGSILAGCASSESKTSGSAAKGGSGSESDYPTKPIELVIPYAAGGGTDVTARILAKTVSKYLPNKQTIVPVNKPGASGTLGLAELYEAKPDGYKISMATIGNIAIQPNYGNTPYSYDSFEPLLIATSVPHVLLVKKDAPWKTVDEWFEYVKKNPNSFSYSTPGKGNTQHLNLEGIALKDGLKLKHVPFDGAAPAITALLGGHVEGAVVQVHEAKPHVDSGTLRILANTGTTKSESIKDAEFLEDKGYSGLNAWTGIVAPKGIPEDVKTTLHDAFKKALEDPETIEQFKKIGIEPAYSNPEDFKKTIEDTNKTTGDIAKKVGL</sequence>
<keyword evidence="2" id="KW-0732">Signal</keyword>
<feature type="chain" id="PRO_5038379974" evidence="2">
    <location>
        <begin position="22"/>
        <end position="337"/>
    </location>
</feature>
<dbReference type="AlphaFoldDB" id="A0A3S1BCA9"/>
<evidence type="ECO:0000313" key="3">
    <source>
        <dbReference type="EMBL" id="RUQ32690.1"/>
    </source>
</evidence>
<dbReference type="Proteomes" id="UP000267430">
    <property type="component" value="Unassembled WGS sequence"/>
</dbReference>
<dbReference type="InterPro" id="IPR005064">
    <property type="entry name" value="BUG"/>
</dbReference>
<dbReference type="Pfam" id="PF03401">
    <property type="entry name" value="TctC"/>
    <property type="match status" value="1"/>
</dbReference>